<keyword evidence="11" id="KW-1185">Reference proteome</keyword>
<evidence type="ECO:0000256" key="3">
    <source>
        <dbReference type="ARBA" id="ARBA00022598"/>
    </source>
</evidence>
<evidence type="ECO:0000256" key="6">
    <source>
        <dbReference type="ARBA" id="ARBA00022840"/>
    </source>
</evidence>
<evidence type="ECO:0000256" key="4">
    <source>
        <dbReference type="ARBA" id="ARBA00022694"/>
    </source>
</evidence>
<dbReference type="PANTHER" id="PTHR43033">
    <property type="entry name" value="TRNA(ILE)-LYSIDINE SYNTHASE-RELATED"/>
    <property type="match status" value="1"/>
</dbReference>
<dbReference type="Pfam" id="PF01171">
    <property type="entry name" value="ATP_bind_3"/>
    <property type="match status" value="1"/>
</dbReference>
<keyword evidence="2 8" id="KW-0963">Cytoplasm</keyword>
<comment type="function">
    <text evidence="8">Ligates lysine onto the cytidine present at position 34 of the AUA codon-specific tRNA(Ile) that contains the anticodon CAU, in an ATP-dependent manner. Cytidine is converted to lysidine, thus changing the amino acid specificity of the tRNA from methionine to isoleucine.</text>
</comment>
<comment type="subcellular location">
    <subcellularLocation>
        <location evidence="1 8">Cytoplasm</location>
    </subcellularLocation>
</comment>
<dbReference type="HAMAP" id="MF_01161">
    <property type="entry name" value="tRNA_Ile_lys_synt"/>
    <property type="match status" value="1"/>
</dbReference>
<dbReference type="GO" id="GO:0032267">
    <property type="term" value="F:tRNA(Ile)-lysidine synthase activity"/>
    <property type="evidence" value="ECO:0007669"/>
    <property type="project" value="UniProtKB-EC"/>
</dbReference>
<evidence type="ECO:0000256" key="5">
    <source>
        <dbReference type="ARBA" id="ARBA00022741"/>
    </source>
</evidence>
<evidence type="ECO:0000256" key="7">
    <source>
        <dbReference type="ARBA" id="ARBA00048539"/>
    </source>
</evidence>
<accession>A0ABW4D684</accession>
<sequence>MTLAADFQRNFQAQGWADPQKRGLVAVSTGVDSMVLLGLLLSLPADQRPKLTVVHVNHHLRAQSQTEAAFLERWCVAHHVPLVKTDWPRDQHPTHGIEAAARQFRYHFFAEQMQQQGAAWVATAHQADEQAETLLLKLIRGGDLTQLTGMAPSRPLASGQVIHPLLPFTKAQLVAYARQQQIPWYEDQTNQELVASRNRVRHEILPQLKRENPQVVSHLLAYAEQLQATLAVAEQALTATLQEIVVTSVPLTGDGDKLLARPVAEQHLLLSRFIKQVAPAASTSESRVTQCLQLLANPQRPTGTVSFAGGWAFYKDYERFQFLPIKNLQQKSVEHFRFMVDLNQWRPVGNGWQLGCFTANRLQEHTPHTTVALTADQLPLMVRPWQADDQVRLATGHHQSVRRVLINAKVPRDQRPAQQVLVTATGDLLAVLGVKWSVWPPRPHTKNYHIVWKHE</sequence>
<comment type="caution">
    <text evidence="8">Lacks conserved residue(s) required for the propagation of feature annotation.</text>
</comment>
<dbReference type="InterPro" id="IPR012796">
    <property type="entry name" value="Lysidine-tRNA-synth_C"/>
</dbReference>
<evidence type="ECO:0000313" key="10">
    <source>
        <dbReference type="EMBL" id="MFD1456449.1"/>
    </source>
</evidence>
<evidence type="ECO:0000256" key="2">
    <source>
        <dbReference type="ARBA" id="ARBA00022490"/>
    </source>
</evidence>
<evidence type="ECO:0000259" key="9">
    <source>
        <dbReference type="SMART" id="SM00977"/>
    </source>
</evidence>
<dbReference type="SUPFAM" id="SSF52402">
    <property type="entry name" value="Adenine nucleotide alpha hydrolases-like"/>
    <property type="match status" value="1"/>
</dbReference>
<keyword evidence="3 8" id="KW-0436">Ligase</keyword>
<evidence type="ECO:0000256" key="8">
    <source>
        <dbReference type="HAMAP-Rule" id="MF_01161"/>
    </source>
</evidence>
<organism evidence="10 11">
    <name type="scientific">Levilactobacillus lanxiensis</name>
    <dbReference type="NCBI Taxonomy" id="2799568"/>
    <lineage>
        <taxon>Bacteria</taxon>
        <taxon>Bacillati</taxon>
        <taxon>Bacillota</taxon>
        <taxon>Bacilli</taxon>
        <taxon>Lactobacillales</taxon>
        <taxon>Lactobacillaceae</taxon>
        <taxon>Levilactobacillus</taxon>
    </lineage>
</organism>
<dbReference type="EC" id="6.3.4.19" evidence="8"/>
<keyword evidence="5" id="KW-0547">Nucleotide-binding</keyword>
<keyword evidence="4 8" id="KW-0819">tRNA processing</keyword>
<dbReference type="PANTHER" id="PTHR43033:SF1">
    <property type="entry name" value="TRNA(ILE)-LYSIDINE SYNTHASE-RELATED"/>
    <property type="match status" value="1"/>
</dbReference>
<dbReference type="CDD" id="cd01992">
    <property type="entry name" value="TilS_N"/>
    <property type="match status" value="1"/>
</dbReference>
<comment type="caution">
    <text evidence="10">The sequence shown here is derived from an EMBL/GenBank/DDBJ whole genome shotgun (WGS) entry which is preliminary data.</text>
</comment>
<comment type="catalytic activity">
    <reaction evidence="7 8">
        <text>cytidine(34) in tRNA(Ile2) + L-lysine + ATP = lysidine(34) in tRNA(Ile2) + AMP + diphosphate + H(+)</text>
        <dbReference type="Rhea" id="RHEA:43744"/>
        <dbReference type="Rhea" id="RHEA-COMP:10625"/>
        <dbReference type="Rhea" id="RHEA-COMP:10670"/>
        <dbReference type="ChEBI" id="CHEBI:15378"/>
        <dbReference type="ChEBI" id="CHEBI:30616"/>
        <dbReference type="ChEBI" id="CHEBI:32551"/>
        <dbReference type="ChEBI" id="CHEBI:33019"/>
        <dbReference type="ChEBI" id="CHEBI:82748"/>
        <dbReference type="ChEBI" id="CHEBI:83665"/>
        <dbReference type="ChEBI" id="CHEBI:456215"/>
        <dbReference type="EC" id="6.3.4.19"/>
    </reaction>
</comment>
<dbReference type="Proteomes" id="UP001597189">
    <property type="component" value="Unassembled WGS sequence"/>
</dbReference>
<name>A0ABW4D684_9LACO</name>
<protein>
    <recommendedName>
        <fullName evidence="8">tRNA(Ile)-lysidine synthase</fullName>
        <ecNumber evidence="8">6.3.4.19</ecNumber>
    </recommendedName>
    <alternativeName>
        <fullName evidence="8">tRNA(Ile)-2-lysyl-cytidine synthase</fullName>
    </alternativeName>
    <alternativeName>
        <fullName evidence="8">tRNA(Ile)-lysidine synthetase</fullName>
    </alternativeName>
</protein>
<proteinExistence type="inferred from homology"/>
<evidence type="ECO:0000313" key="11">
    <source>
        <dbReference type="Proteomes" id="UP001597189"/>
    </source>
</evidence>
<dbReference type="InterPro" id="IPR012795">
    <property type="entry name" value="tRNA_Ile_lys_synt_N"/>
</dbReference>
<keyword evidence="6" id="KW-0067">ATP-binding</keyword>
<dbReference type="Gene3D" id="3.40.50.620">
    <property type="entry name" value="HUPs"/>
    <property type="match status" value="1"/>
</dbReference>
<dbReference type="InterPro" id="IPR014729">
    <property type="entry name" value="Rossmann-like_a/b/a_fold"/>
</dbReference>
<reference evidence="11" key="1">
    <citation type="journal article" date="2019" name="Int. J. Syst. Evol. Microbiol.">
        <title>The Global Catalogue of Microorganisms (GCM) 10K type strain sequencing project: providing services to taxonomists for standard genome sequencing and annotation.</title>
        <authorList>
            <consortium name="The Broad Institute Genomics Platform"/>
            <consortium name="The Broad Institute Genome Sequencing Center for Infectious Disease"/>
            <person name="Wu L."/>
            <person name="Ma J."/>
        </authorList>
    </citation>
    <scope>NUCLEOTIDE SEQUENCE [LARGE SCALE GENOMIC DNA]</scope>
    <source>
        <strain evidence="11">CCM 8979</strain>
    </source>
</reference>
<dbReference type="NCBIfam" id="TIGR02433">
    <property type="entry name" value="lysidine_TilS_C"/>
    <property type="match status" value="1"/>
</dbReference>
<dbReference type="InterPro" id="IPR011063">
    <property type="entry name" value="TilS/TtcA_N"/>
</dbReference>
<comment type="similarity">
    <text evidence="8">Belongs to the tRNA(Ile)-lysidine synthase family.</text>
</comment>
<dbReference type="EMBL" id="JBHTOD010000011">
    <property type="protein sequence ID" value="MFD1456449.1"/>
    <property type="molecule type" value="Genomic_DNA"/>
</dbReference>
<evidence type="ECO:0000256" key="1">
    <source>
        <dbReference type="ARBA" id="ARBA00004496"/>
    </source>
</evidence>
<dbReference type="NCBIfam" id="TIGR02432">
    <property type="entry name" value="lysidine_TilS_N"/>
    <property type="match status" value="1"/>
</dbReference>
<feature type="domain" description="Lysidine-tRNA(Ile) synthetase C-terminal" evidence="9">
    <location>
        <begin position="380"/>
        <end position="452"/>
    </location>
</feature>
<dbReference type="InterPro" id="IPR012094">
    <property type="entry name" value="tRNA_Ile_lys_synt"/>
</dbReference>
<dbReference type="RefSeq" id="WP_203646862.1">
    <property type="nucleotide sequence ID" value="NZ_BOLN01000011.1"/>
</dbReference>
<dbReference type="Pfam" id="PF11734">
    <property type="entry name" value="TilS_C"/>
    <property type="match status" value="1"/>
</dbReference>
<dbReference type="SUPFAM" id="SSF56037">
    <property type="entry name" value="PheT/TilS domain"/>
    <property type="match status" value="1"/>
</dbReference>
<gene>
    <name evidence="8 10" type="primary">tilS</name>
    <name evidence="10" type="ORF">ACFQ44_12350</name>
</gene>
<dbReference type="SMART" id="SM00977">
    <property type="entry name" value="TilS_C"/>
    <property type="match status" value="1"/>
</dbReference>